<keyword evidence="2" id="KW-0274">FAD</keyword>
<keyword evidence="8" id="KW-1185">Reference proteome</keyword>
<dbReference type="Pfam" id="PF09242">
    <property type="entry name" value="FCSD-flav_bind"/>
    <property type="match status" value="1"/>
</dbReference>
<evidence type="ECO:0000256" key="2">
    <source>
        <dbReference type="ARBA" id="ARBA00022827"/>
    </source>
</evidence>
<feature type="domain" description="Flavocytochrome c sulphide dehydrogenase flavin-binding" evidence="5">
    <location>
        <begin position="356"/>
        <end position="423"/>
    </location>
</feature>
<keyword evidence="1" id="KW-0285">Flavoprotein</keyword>
<dbReference type="InterPro" id="IPR036188">
    <property type="entry name" value="FAD/NAD-bd_sf"/>
</dbReference>
<organism evidence="7 8">
    <name type="scientific">Variibacter gotjawalensis</name>
    <dbReference type="NCBI Taxonomy" id="1333996"/>
    <lineage>
        <taxon>Bacteria</taxon>
        <taxon>Pseudomonadati</taxon>
        <taxon>Pseudomonadota</taxon>
        <taxon>Alphaproteobacteria</taxon>
        <taxon>Hyphomicrobiales</taxon>
        <taxon>Nitrobacteraceae</taxon>
        <taxon>Variibacter</taxon>
    </lineage>
</organism>
<dbReference type="GO" id="GO:0050660">
    <property type="term" value="F:flavin adenine dinucleotide binding"/>
    <property type="evidence" value="ECO:0007669"/>
    <property type="project" value="InterPro"/>
</dbReference>
<feature type="chain" id="PRO_5006615973" evidence="3">
    <location>
        <begin position="32"/>
        <end position="425"/>
    </location>
</feature>
<dbReference type="Pfam" id="PF21706">
    <property type="entry name" value="FCSD_central"/>
    <property type="match status" value="1"/>
</dbReference>
<dbReference type="InterPro" id="IPR023753">
    <property type="entry name" value="FAD/NAD-binding_dom"/>
</dbReference>
<dbReference type="SUPFAM" id="SSF55424">
    <property type="entry name" value="FAD/NAD-linked reductases, dimerisation (C-terminal) domain"/>
    <property type="match status" value="1"/>
</dbReference>
<evidence type="ECO:0000259" key="4">
    <source>
        <dbReference type="Pfam" id="PF07992"/>
    </source>
</evidence>
<accession>A0A0S3PYM2</accession>
<dbReference type="InterPro" id="IPR006311">
    <property type="entry name" value="TAT_signal"/>
</dbReference>
<feature type="signal peptide" evidence="3">
    <location>
        <begin position="1"/>
        <end position="31"/>
    </location>
</feature>
<evidence type="ECO:0000259" key="5">
    <source>
        <dbReference type="Pfam" id="PF09242"/>
    </source>
</evidence>
<dbReference type="Gene3D" id="3.50.50.60">
    <property type="entry name" value="FAD/NAD(P)-binding domain"/>
    <property type="match status" value="2"/>
</dbReference>
<dbReference type="InterPro" id="IPR052541">
    <property type="entry name" value="SQRD"/>
</dbReference>
<feature type="domain" description="Sulfide dehydrogenase [flavocytochrome c] flavoprotein chain central" evidence="6">
    <location>
        <begin position="165"/>
        <end position="280"/>
    </location>
</feature>
<dbReference type="OrthoDB" id="9802771at2"/>
<dbReference type="Gene3D" id="3.90.760.10">
    <property type="entry name" value="Flavocytochrome c sulphide dehydrogenase, flavin-binding domain"/>
    <property type="match status" value="1"/>
</dbReference>
<dbReference type="InterPro" id="IPR015323">
    <property type="entry name" value="FlavoCytC_S_DH_flav-bd"/>
</dbReference>
<dbReference type="InterPro" id="IPR016156">
    <property type="entry name" value="FAD/NAD-linked_Rdtase_dimer_sf"/>
</dbReference>
<dbReference type="InterPro" id="IPR049386">
    <property type="entry name" value="FCSD_central"/>
</dbReference>
<feature type="domain" description="FAD/NAD(P)-binding" evidence="4">
    <location>
        <begin position="37"/>
        <end position="151"/>
    </location>
</feature>
<sequence>MITSTNTTRRHVLKLALGAGAASMFAAPVFAQGAAPRVVVIGGGFAGTSAARELKRQGIAVTLIELNQTFTACPFSNVVIGGSRELKSQQFGYDAVKREGITLVQQMATGVDAEAKRVMLADGTVIPYDRLVVTPGIDIRYDALPGYTESATQAMPHAWRAGEQTDLLRRQLESLEDGGLVVMSVPANPFRCPPGPYERASLIAHYLKTKKPKSKLIVLDAKDQFSKQRLFQNAWKELYPDHLEWVSLSQGGKVNEVDPATKTLTTDFKSFKAAVANVIPPQRAGKIAQDAGVANNSGWCPIDPVTFESKLKPNIHVFGDACIAGAMPKSAFSANAQAKSAAQAIATLLKGGTPAEPKMINTCYSLVAPDYGISVAGVYRVKDGVWADVEGAGGVSPIDAPADVRKLEAQFADGWFQRITTEVYG</sequence>
<evidence type="ECO:0000313" key="7">
    <source>
        <dbReference type="EMBL" id="BAT60990.1"/>
    </source>
</evidence>
<dbReference type="SUPFAM" id="SSF51905">
    <property type="entry name" value="FAD/NAD(P)-binding domain"/>
    <property type="match status" value="2"/>
</dbReference>
<keyword evidence="7" id="KW-0560">Oxidoreductase</keyword>
<evidence type="ECO:0000256" key="3">
    <source>
        <dbReference type="SAM" id="SignalP"/>
    </source>
</evidence>
<dbReference type="AlphaFoldDB" id="A0A0S3PYM2"/>
<evidence type="ECO:0000313" key="8">
    <source>
        <dbReference type="Proteomes" id="UP000236884"/>
    </source>
</evidence>
<dbReference type="InterPro" id="IPR037092">
    <property type="entry name" value="FlavoCytC_S_DH_flav-bd_sf"/>
</dbReference>
<proteinExistence type="predicted"/>
<dbReference type="Proteomes" id="UP000236884">
    <property type="component" value="Chromosome"/>
</dbReference>
<name>A0A0S3PYM2_9BRAD</name>
<dbReference type="GO" id="GO:0070225">
    <property type="term" value="F:sulfide dehydrogenase activity"/>
    <property type="evidence" value="ECO:0007669"/>
    <property type="project" value="UniProtKB-EC"/>
</dbReference>
<dbReference type="KEGG" id="vgo:GJW-30_1_03540"/>
<gene>
    <name evidence="7" type="primary">fccB</name>
    <name evidence="7" type="ORF">GJW-30_1_03540</name>
</gene>
<dbReference type="Pfam" id="PF07992">
    <property type="entry name" value="Pyr_redox_2"/>
    <property type="match status" value="1"/>
</dbReference>
<dbReference type="EC" id="1.8.2.3" evidence="7"/>
<dbReference type="EMBL" id="AP014946">
    <property type="protein sequence ID" value="BAT60990.1"/>
    <property type="molecule type" value="Genomic_DNA"/>
</dbReference>
<dbReference type="RefSeq" id="WP_096357664.1">
    <property type="nucleotide sequence ID" value="NZ_AP014946.1"/>
</dbReference>
<evidence type="ECO:0000259" key="6">
    <source>
        <dbReference type="Pfam" id="PF21706"/>
    </source>
</evidence>
<keyword evidence="3" id="KW-0732">Signal</keyword>
<dbReference type="PANTHER" id="PTHR43755:SF1">
    <property type="entry name" value="FAD-DEPENDENT PYRIDINE NUCLEOTIDE-DISULPHIDE OXIDOREDUCTASE"/>
    <property type="match status" value="1"/>
</dbReference>
<reference evidence="7 8" key="1">
    <citation type="submission" date="2015-08" db="EMBL/GenBank/DDBJ databases">
        <title>Investigation of the bacterial diversity of lava forest soil.</title>
        <authorList>
            <person name="Lee J.S."/>
        </authorList>
    </citation>
    <scope>NUCLEOTIDE SEQUENCE [LARGE SCALE GENOMIC DNA]</scope>
    <source>
        <strain evidence="7 8">GJW-30</strain>
    </source>
</reference>
<evidence type="ECO:0000256" key="1">
    <source>
        <dbReference type="ARBA" id="ARBA00022630"/>
    </source>
</evidence>
<dbReference type="FunFam" id="3.50.50.60:FF:000234">
    <property type="entry name" value="Flavocytochrome C sulfide dehydrogenase"/>
    <property type="match status" value="1"/>
</dbReference>
<dbReference type="PROSITE" id="PS51318">
    <property type="entry name" value="TAT"/>
    <property type="match status" value="1"/>
</dbReference>
<protein>
    <submittedName>
        <fullName evidence="7">Sulfide dehydrogenase [flavocytochrome c] flavoprotein chain</fullName>
        <ecNumber evidence="7">1.8.2.3</ecNumber>
    </submittedName>
</protein>
<dbReference type="PANTHER" id="PTHR43755">
    <property type="match status" value="1"/>
</dbReference>